<gene>
    <name evidence="4" type="ORF">Ami103574_00610</name>
</gene>
<evidence type="ECO:0000313" key="4">
    <source>
        <dbReference type="EMBL" id="QIB67898.1"/>
    </source>
</evidence>
<dbReference type="EMBL" id="CP048649">
    <property type="protein sequence ID" value="QIB67898.1"/>
    <property type="molecule type" value="Genomic_DNA"/>
</dbReference>
<dbReference type="Gene3D" id="1.10.357.10">
    <property type="entry name" value="Tetracycline Repressor, domain 2"/>
    <property type="match status" value="1"/>
</dbReference>
<dbReference type="Proteomes" id="UP000466848">
    <property type="component" value="Chromosome"/>
</dbReference>
<dbReference type="PROSITE" id="PS50977">
    <property type="entry name" value="HTH_TETR_2"/>
    <property type="match status" value="1"/>
</dbReference>
<reference evidence="4 5" key="1">
    <citation type="submission" date="2020-02" db="EMBL/GenBank/DDBJ databases">
        <authorList>
            <person name="Kim Y.B."/>
            <person name="Roh S.W."/>
        </authorList>
    </citation>
    <scope>NUCLEOTIDE SEQUENCE [LARGE SCALE GENOMIC DNA]</scope>
    <source>
        <strain evidence="4 5">DSM 103574</strain>
    </source>
</reference>
<keyword evidence="5" id="KW-1185">Reference proteome</keyword>
<evidence type="ECO:0000256" key="1">
    <source>
        <dbReference type="ARBA" id="ARBA00023125"/>
    </source>
</evidence>
<name>A0A858BS72_9FIRM</name>
<feature type="domain" description="HTH tetR-type" evidence="3">
    <location>
        <begin position="9"/>
        <end position="69"/>
    </location>
</feature>
<sequence>MANKSIRRARMIHYFVDTATAIIQEEGISNITLRKVADRTGYNSATLYNYFKNLDHLVFLAALKCMEPYTTSLFQQLQSVDSSLEKNLKVWELFCLHSFKNPQIYEAIFFASFDQEDNSTYLAEYYSLFPPDTKDNDSTLSSMLAQPDIYQRNHILLQECVDEGFFNQEDVPAIDEITIFIYKGLLSKVLSNQEAFSPSEYTQTAMNYIRHCYKGFLCPEKTGFL</sequence>
<evidence type="ECO:0000259" key="3">
    <source>
        <dbReference type="PROSITE" id="PS50977"/>
    </source>
</evidence>
<evidence type="ECO:0000313" key="5">
    <source>
        <dbReference type="Proteomes" id="UP000466848"/>
    </source>
</evidence>
<proteinExistence type="predicted"/>
<organism evidence="4 5">
    <name type="scientific">Aminipila butyrica</name>
    <dbReference type="NCBI Taxonomy" id="433296"/>
    <lineage>
        <taxon>Bacteria</taxon>
        <taxon>Bacillati</taxon>
        <taxon>Bacillota</taxon>
        <taxon>Clostridia</taxon>
        <taxon>Peptostreptococcales</taxon>
        <taxon>Anaerovoracaceae</taxon>
        <taxon>Aminipila</taxon>
    </lineage>
</organism>
<dbReference type="KEGG" id="abut:Ami103574_00610"/>
<evidence type="ECO:0000256" key="2">
    <source>
        <dbReference type="PROSITE-ProRule" id="PRU00335"/>
    </source>
</evidence>
<dbReference type="SUPFAM" id="SSF46689">
    <property type="entry name" value="Homeodomain-like"/>
    <property type="match status" value="1"/>
</dbReference>
<accession>A0A858BS72</accession>
<dbReference type="InterPro" id="IPR001647">
    <property type="entry name" value="HTH_TetR"/>
</dbReference>
<protein>
    <submittedName>
        <fullName evidence="4">TetR/AcrR family transcriptional regulator</fullName>
    </submittedName>
</protein>
<dbReference type="InterPro" id="IPR009057">
    <property type="entry name" value="Homeodomain-like_sf"/>
</dbReference>
<keyword evidence="1 2" id="KW-0238">DNA-binding</keyword>
<dbReference type="GO" id="GO:0003677">
    <property type="term" value="F:DNA binding"/>
    <property type="evidence" value="ECO:0007669"/>
    <property type="project" value="UniProtKB-UniRule"/>
</dbReference>
<feature type="DNA-binding region" description="H-T-H motif" evidence="2">
    <location>
        <begin position="32"/>
        <end position="51"/>
    </location>
</feature>
<dbReference type="RefSeq" id="WP_163064818.1">
    <property type="nucleotide sequence ID" value="NZ_CP048649.1"/>
</dbReference>
<dbReference type="Pfam" id="PF00440">
    <property type="entry name" value="TetR_N"/>
    <property type="match status" value="1"/>
</dbReference>
<dbReference type="AlphaFoldDB" id="A0A858BS72"/>